<dbReference type="SUPFAM" id="SSF51735">
    <property type="entry name" value="NAD(P)-binding Rossmann-fold domains"/>
    <property type="match status" value="1"/>
</dbReference>
<dbReference type="FunFam" id="3.40.50.10860:FF:000010">
    <property type="entry name" value="Leucine dehydrogenase"/>
    <property type="match status" value="1"/>
</dbReference>
<protein>
    <submittedName>
        <fullName evidence="8">Amino acid dehydrogenase</fullName>
    </submittedName>
</protein>
<feature type="domain" description="Glutamate/phenylalanine/leucine/valine/L-tryptophan dehydrogenase C-terminal" evidence="7">
    <location>
        <begin position="152"/>
        <end position="353"/>
    </location>
</feature>
<evidence type="ECO:0000313" key="8">
    <source>
        <dbReference type="EMBL" id="PLW75281.1"/>
    </source>
</evidence>
<keyword evidence="3 5" id="KW-0520">NAD</keyword>
<evidence type="ECO:0000256" key="3">
    <source>
        <dbReference type="ARBA" id="ARBA00023027"/>
    </source>
</evidence>
<dbReference type="Pfam" id="PF00208">
    <property type="entry name" value="ELFV_dehydrog"/>
    <property type="match status" value="1"/>
</dbReference>
<sequence length="353" mass="37227">MNLITNNIKMPATFDHPEFHDHEQVLFCSDKKSRLRAIIAVHNTNLGPAIGGCRMWAYDTGDAALTDALRLSRGMTYKNALAGLPHGGGKSVILGDSHTDKTPDLLRAFAHHVKCLAARYITAEDVGITNKDADLMASIAPNVGGTSQSSLGDPSPFTALGVYCGIKSAAQHMYGSDNLAGKYISVKGLGNVGFRLADYLHKDGAKLILSDVYEPNLKRAVEAFGAQSVSPDEAHAVDCDIFAPCALGAGLNSQTIPAIQAAIVAGAANNQLETNQDGVRLMERGILYAPDYVINAGGVIAVAEPLGPNAASNTIARTRAIGNTLSQIFTDAQKSGKPTAVIADRLAEQRFMA</sequence>
<evidence type="ECO:0000256" key="1">
    <source>
        <dbReference type="ARBA" id="ARBA00006382"/>
    </source>
</evidence>
<organism evidence="8 9">
    <name type="scientific">Cohaesibacter celericrescens</name>
    <dbReference type="NCBI Taxonomy" id="2067669"/>
    <lineage>
        <taxon>Bacteria</taxon>
        <taxon>Pseudomonadati</taxon>
        <taxon>Pseudomonadota</taxon>
        <taxon>Alphaproteobacteria</taxon>
        <taxon>Hyphomicrobiales</taxon>
        <taxon>Cohaesibacteraceae</taxon>
    </lineage>
</organism>
<dbReference type="RefSeq" id="WP_101535686.1">
    <property type="nucleotide sequence ID" value="NZ_JBFHIU010000023.1"/>
</dbReference>
<proteinExistence type="inferred from homology"/>
<dbReference type="PANTHER" id="PTHR42722:SF1">
    <property type="entry name" value="VALINE DEHYDROGENASE"/>
    <property type="match status" value="1"/>
</dbReference>
<feature type="active site" description="Proton donor/acceptor" evidence="4">
    <location>
        <position position="90"/>
    </location>
</feature>
<dbReference type="OrthoDB" id="9803297at2"/>
<evidence type="ECO:0000313" key="9">
    <source>
        <dbReference type="Proteomes" id="UP000234881"/>
    </source>
</evidence>
<dbReference type="CDD" id="cd01075">
    <property type="entry name" value="NAD_bind_Leu_Phe_Val_DH"/>
    <property type="match status" value="1"/>
</dbReference>
<dbReference type="SMART" id="SM00839">
    <property type="entry name" value="ELFV_dehydrog"/>
    <property type="match status" value="1"/>
</dbReference>
<dbReference type="EMBL" id="PKUQ01000054">
    <property type="protein sequence ID" value="PLW75281.1"/>
    <property type="molecule type" value="Genomic_DNA"/>
</dbReference>
<evidence type="ECO:0000256" key="4">
    <source>
        <dbReference type="PIRSR" id="PIRSR000188-1"/>
    </source>
</evidence>
<comment type="similarity">
    <text evidence="1 6">Belongs to the Glu/Leu/Phe/Val dehydrogenases family.</text>
</comment>
<dbReference type="PRINTS" id="PR00082">
    <property type="entry name" value="GLFDHDRGNASE"/>
</dbReference>
<reference evidence="8 9" key="1">
    <citation type="submission" date="2018-01" db="EMBL/GenBank/DDBJ databases">
        <title>The draft genome sequence of Cohaesibacter sp. H1304.</title>
        <authorList>
            <person name="Wang N.-N."/>
            <person name="Du Z.-J."/>
        </authorList>
    </citation>
    <scope>NUCLEOTIDE SEQUENCE [LARGE SCALE GENOMIC DNA]</scope>
    <source>
        <strain evidence="8 9">H1304</strain>
    </source>
</reference>
<evidence type="ECO:0000259" key="7">
    <source>
        <dbReference type="SMART" id="SM00839"/>
    </source>
</evidence>
<dbReference type="Gene3D" id="3.40.50.10860">
    <property type="entry name" value="Leucine Dehydrogenase, chain A, domain 1"/>
    <property type="match status" value="1"/>
</dbReference>
<dbReference type="PIRSF" id="PIRSF000188">
    <property type="entry name" value="Phe_leu_dh"/>
    <property type="match status" value="1"/>
</dbReference>
<dbReference type="InterPro" id="IPR046346">
    <property type="entry name" value="Aminoacid_DH-like_N_sf"/>
</dbReference>
<dbReference type="GO" id="GO:0000166">
    <property type="term" value="F:nucleotide binding"/>
    <property type="evidence" value="ECO:0007669"/>
    <property type="project" value="UniProtKB-KW"/>
</dbReference>
<dbReference type="GO" id="GO:0016639">
    <property type="term" value="F:oxidoreductase activity, acting on the CH-NH2 group of donors, NAD or NADP as acceptor"/>
    <property type="evidence" value="ECO:0007669"/>
    <property type="project" value="InterPro"/>
</dbReference>
<dbReference type="InterPro" id="IPR016211">
    <property type="entry name" value="Glu/Phe/Leu/Val/Trp_DH_bac/arc"/>
</dbReference>
<feature type="binding site" evidence="5">
    <location>
        <begin position="188"/>
        <end position="193"/>
    </location>
    <ligand>
        <name>NAD(+)</name>
        <dbReference type="ChEBI" id="CHEBI:57540"/>
    </ligand>
</feature>
<keyword evidence="2 6" id="KW-0560">Oxidoreductase</keyword>
<dbReference type="InterPro" id="IPR036291">
    <property type="entry name" value="NAD(P)-bd_dom_sf"/>
</dbReference>
<dbReference type="GO" id="GO:0006520">
    <property type="term" value="P:amino acid metabolic process"/>
    <property type="evidence" value="ECO:0007669"/>
    <property type="project" value="InterPro"/>
</dbReference>
<dbReference type="InterPro" id="IPR006097">
    <property type="entry name" value="Glu/Leu/Phe/Val/Trp_DH_dimer"/>
</dbReference>
<dbReference type="AlphaFoldDB" id="A0A2N5XL72"/>
<dbReference type="PANTHER" id="PTHR42722">
    <property type="entry name" value="LEUCINE DEHYDROGENASE"/>
    <property type="match status" value="1"/>
</dbReference>
<comment type="caution">
    <text evidence="8">The sequence shown here is derived from an EMBL/GenBank/DDBJ whole genome shotgun (WGS) entry which is preliminary data.</text>
</comment>
<keyword evidence="5" id="KW-0547">Nucleotide-binding</keyword>
<evidence type="ECO:0000256" key="2">
    <source>
        <dbReference type="ARBA" id="ARBA00023002"/>
    </source>
</evidence>
<accession>A0A2N5XL72</accession>
<keyword evidence="9" id="KW-1185">Reference proteome</keyword>
<dbReference type="Proteomes" id="UP000234881">
    <property type="component" value="Unassembled WGS sequence"/>
</dbReference>
<gene>
    <name evidence="8" type="ORF">C0081_20930</name>
</gene>
<evidence type="ECO:0000256" key="5">
    <source>
        <dbReference type="PIRSR" id="PIRSR000188-2"/>
    </source>
</evidence>
<dbReference type="InterPro" id="IPR006096">
    <property type="entry name" value="Glu/Leu/Phe/Val/Trp_DH_C"/>
</dbReference>
<dbReference type="Gene3D" id="3.40.50.720">
    <property type="entry name" value="NAD(P)-binding Rossmann-like Domain"/>
    <property type="match status" value="1"/>
</dbReference>
<dbReference type="InterPro" id="IPR006095">
    <property type="entry name" value="Glu/Leu/Phe/Val/Trp_DH"/>
</dbReference>
<name>A0A2N5XL72_9HYPH</name>
<dbReference type="Pfam" id="PF02812">
    <property type="entry name" value="ELFV_dehydrog_N"/>
    <property type="match status" value="1"/>
</dbReference>
<evidence type="ECO:0000256" key="6">
    <source>
        <dbReference type="RuleBase" id="RU004417"/>
    </source>
</evidence>
<dbReference type="SUPFAM" id="SSF53223">
    <property type="entry name" value="Aminoacid dehydrogenase-like, N-terminal domain"/>
    <property type="match status" value="1"/>
</dbReference>